<organism evidence="1 2">
    <name type="scientific">Clathrus columnatus</name>
    <dbReference type="NCBI Taxonomy" id="1419009"/>
    <lineage>
        <taxon>Eukaryota</taxon>
        <taxon>Fungi</taxon>
        <taxon>Dikarya</taxon>
        <taxon>Basidiomycota</taxon>
        <taxon>Agaricomycotina</taxon>
        <taxon>Agaricomycetes</taxon>
        <taxon>Phallomycetidae</taxon>
        <taxon>Phallales</taxon>
        <taxon>Clathraceae</taxon>
        <taxon>Clathrus</taxon>
    </lineage>
</organism>
<keyword evidence="2" id="KW-1185">Reference proteome</keyword>
<accession>A0AAV5ANY6</accession>
<evidence type="ECO:0000313" key="2">
    <source>
        <dbReference type="Proteomes" id="UP001050691"/>
    </source>
</evidence>
<evidence type="ECO:0000313" key="1">
    <source>
        <dbReference type="EMBL" id="GJJ16200.1"/>
    </source>
</evidence>
<name>A0AAV5ANY6_9AGAM</name>
<proteinExistence type="predicted"/>
<dbReference type="EMBL" id="BPWL01000015">
    <property type="protein sequence ID" value="GJJ16200.1"/>
    <property type="molecule type" value="Genomic_DNA"/>
</dbReference>
<dbReference type="Proteomes" id="UP001050691">
    <property type="component" value="Unassembled WGS sequence"/>
</dbReference>
<protein>
    <submittedName>
        <fullName evidence="1">Uncharacterized protein</fullName>
    </submittedName>
</protein>
<dbReference type="AlphaFoldDB" id="A0AAV5ANY6"/>
<reference evidence="1" key="1">
    <citation type="submission" date="2021-10" db="EMBL/GenBank/DDBJ databases">
        <title>De novo Genome Assembly of Clathrus columnatus (Basidiomycota, Fungi) Using Illumina and Nanopore Sequence Data.</title>
        <authorList>
            <person name="Ogiso-Tanaka E."/>
            <person name="Itagaki H."/>
            <person name="Hosoya T."/>
            <person name="Hosaka K."/>
        </authorList>
    </citation>
    <scope>NUCLEOTIDE SEQUENCE</scope>
    <source>
        <strain evidence="1">MO-923</strain>
    </source>
</reference>
<dbReference type="Gene3D" id="3.40.50.2000">
    <property type="entry name" value="Glycogen Phosphorylase B"/>
    <property type="match status" value="1"/>
</dbReference>
<dbReference type="SUPFAM" id="SSF53756">
    <property type="entry name" value="UDP-Glycosyltransferase/glycogen phosphorylase"/>
    <property type="match status" value="1"/>
</dbReference>
<comment type="caution">
    <text evidence="1">The sequence shown here is derived from an EMBL/GenBank/DDBJ whole genome shotgun (WGS) entry which is preliminary data.</text>
</comment>
<sequence length="237" mass="26638">MVVTKSPFKHVLLTASPGWGHLRPLLSIASKIVHERADIIITFTMTGDFEHKLRVEIDRYFKDDEETLKHNIRSEIRKVSGRVVPVLAWNTTALNSSLHFFGPESFGGLGNVSMKAEILAKETGRPVDDIIRELFNPEAGEVIELPGMPPIFFEESDGIIALGNAAFDPEACAAYRRWFAPRPAYIIGPLLPEEPSIDDRLSESQKELTASSNGVEIKLFLDTVWETYRDRSLLYAR</sequence>
<gene>
    <name evidence="1" type="ORF">Clacol_010496</name>
</gene>